<evidence type="ECO:0000313" key="1">
    <source>
        <dbReference type="EMBL" id="STJ19806.1"/>
    </source>
</evidence>
<name>A0A376W6Z4_ECOLX</name>
<reference evidence="1 2" key="1">
    <citation type="submission" date="2018-06" db="EMBL/GenBank/DDBJ databases">
        <authorList>
            <consortium name="Pathogen Informatics"/>
            <person name="Doyle S."/>
        </authorList>
    </citation>
    <scope>NUCLEOTIDE SEQUENCE [LARGE SCALE GENOMIC DNA]</scope>
    <source>
        <strain evidence="1 2">NCTC9081</strain>
    </source>
</reference>
<evidence type="ECO:0000313" key="2">
    <source>
        <dbReference type="Proteomes" id="UP000254716"/>
    </source>
</evidence>
<dbReference type="SUPFAM" id="SSF49584">
    <property type="entry name" value="Periplasmic chaperone C-domain"/>
    <property type="match status" value="1"/>
</dbReference>
<proteinExistence type="predicted"/>
<dbReference type="Proteomes" id="UP000254716">
    <property type="component" value="Unassembled WGS sequence"/>
</dbReference>
<gene>
    <name evidence="1" type="primary">yfcS_1</name>
    <name evidence="1" type="ORF">NCTC9081_05348</name>
</gene>
<protein>
    <submittedName>
        <fullName evidence="1">Periplasmic pilus exported chaperone</fullName>
    </submittedName>
</protein>
<accession>A0A376W6Z4</accession>
<dbReference type="EMBL" id="UGCV01000008">
    <property type="protein sequence ID" value="STJ19806.1"/>
    <property type="molecule type" value="Genomic_DNA"/>
</dbReference>
<dbReference type="InterPro" id="IPR036316">
    <property type="entry name" value="Pili_assmbl_chap_C_dom_sf"/>
</dbReference>
<dbReference type="AlphaFoldDB" id="A0A376W6Z4"/>
<organism evidence="1 2">
    <name type="scientific">Escherichia coli</name>
    <dbReference type="NCBI Taxonomy" id="562"/>
    <lineage>
        <taxon>Bacteria</taxon>
        <taxon>Pseudomonadati</taxon>
        <taxon>Pseudomonadota</taxon>
        <taxon>Gammaproteobacteria</taxon>
        <taxon>Enterobacterales</taxon>
        <taxon>Enterobacteriaceae</taxon>
        <taxon>Escherichia</taxon>
    </lineage>
</organism>
<sequence>MASAPVLTYINDYGARMPLIFRCEGNTCKVDEDQRARLITGEAT</sequence>